<protein>
    <submittedName>
        <fullName evidence="2">Uncharacterized protein</fullName>
    </submittedName>
</protein>
<gene>
    <name evidence="2" type="ORF">Naga_100178g11</name>
</gene>
<keyword evidence="3" id="KW-1185">Reference proteome</keyword>
<comment type="caution">
    <text evidence="2">The sequence shown here is derived from an EMBL/GenBank/DDBJ whole genome shotgun (WGS) entry which is preliminary data.</text>
</comment>
<sequence>MHLLRDKRRGRFSRSVVSERHAERDKKKPSTATQGKSWKGCAVSSKSKKGCFCPLASSSSTAQGPLSRRVLVPSLRPGYLITLLAVDFLLKGNLPCADAFLPRVHSQARLWARCTRSVPCLTPLQPRSPSSPGAQIAPSTDGIDPTFPAPPQVFSTPDACLSPSPVIPVRRAPVNLTTPCALTLAFPDVERRSTREGTPGYPEASKRHQVPPAHISQANFLSRCLPPTPAPTLLPSFPPSLPCFLDLHLLPPRHLGYVLKELSAPGRRRREGGGVDGKEGVLEAVCDAVAQSL</sequence>
<feature type="non-terminal residue" evidence="2">
    <location>
        <position position="293"/>
    </location>
</feature>
<reference evidence="2 3" key="1">
    <citation type="journal article" date="2014" name="Mol. Plant">
        <title>Chromosome Scale Genome Assembly and Transcriptome Profiling of Nannochloropsis gaditana in Nitrogen Depletion.</title>
        <authorList>
            <person name="Corteggiani Carpinelli E."/>
            <person name="Telatin A."/>
            <person name="Vitulo N."/>
            <person name="Forcato C."/>
            <person name="D'Angelo M."/>
            <person name="Schiavon R."/>
            <person name="Vezzi A."/>
            <person name="Giacometti G.M."/>
            <person name="Morosinotto T."/>
            <person name="Valle G."/>
        </authorList>
    </citation>
    <scope>NUCLEOTIDE SEQUENCE [LARGE SCALE GENOMIC DNA]</scope>
    <source>
        <strain evidence="2 3">B-31</strain>
    </source>
</reference>
<feature type="region of interest" description="Disordered" evidence="1">
    <location>
        <begin position="122"/>
        <end position="148"/>
    </location>
</feature>
<feature type="compositionally biased region" description="Basic residues" evidence="1">
    <location>
        <begin position="1"/>
        <end position="12"/>
    </location>
</feature>
<organism evidence="2 3">
    <name type="scientific">Nannochloropsis gaditana</name>
    <dbReference type="NCBI Taxonomy" id="72520"/>
    <lineage>
        <taxon>Eukaryota</taxon>
        <taxon>Sar</taxon>
        <taxon>Stramenopiles</taxon>
        <taxon>Ochrophyta</taxon>
        <taxon>Eustigmatophyceae</taxon>
        <taxon>Eustigmatales</taxon>
        <taxon>Monodopsidaceae</taxon>
        <taxon>Nannochloropsis</taxon>
    </lineage>
</organism>
<feature type="compositionally biased region" description="Basic and acidic residues" evidence="1">
    <location>
        <begin position="17"/>
        <end position="28"/>
    </location>
</feature>
<evidence type="ECO:0000313" key="3">
    <source>
        <dbReference type="Proteomes" id="UP000019335"/>
    </source>
</evidence>
<proteinExistence type="predicted"/>
<evidence type="ECO:0000256" key="1">
    <source>
        <dbReference type="SAM" id="MobiDB-lite"/>
    </source>
</evidence>
<dbReference type="AlphaFoldDB" id="W7TGZ8"/>
<evidence type="ECO:0000313" key="2">
    <source>
        <dbReference type="EMBL" id="EWM22798.1"/>
    </source>
</evidence>
<feature type="region of interest" description="Disordered" evidence="1">
    <location>
        <begin position="191"/>
        <end position="210"/>
    </location>
</feature>
<feature type="region of interest" description="Disordered" evidence="1">
    <location>
        <begin position="1"/>
        <end position="39"/>
    </location>
</feature>
<dbReference type="Proteomes" id="UP000019335">
    <property type="component" value="Unassembled WGS sequence"/>
</dbReference>
<accession>W7TGZ8</accession>
<name>W7TGZ8_9STRA</name>
<dbReference type="EMBL" id="AZIL01002074">
    <property type="protein sequence ID" value="EWM22798.1"/>
    <property type="molecule type" value="Genomic_DNA"/>
</dbReference>